<comment type="similarity">
    <text evidence="1 2">Belongs to the CGI121/TPRKB family.</text>
</comment>
<gene>
    <name evidence="3" type="ORF">OSIN01602_LOCUS19503</name>
</gene>
<dbReference type="SUPFAM" id="SSF143870">
    <property type="entry name" value="PF0523-like"/>
    <property type="match status" value="1"/>
</dbReference>
<accession>A0A7S2A682</accession>
<evidence type="ECO:0000256" key="2">
    <source>
        <dbReference type="RuleBase" id="RU004398"/>
    </source>
</evidence>
<evidence type="ECO:0000256" key="1">
    <source>
        <dbReference type="ARBA" id="ARBA00005546"/>
    </source>
</evidence>
<organism evidence="3">
    <name type="scientific">Trieres chinensis</name>
    <name type="common">Marine centric diatom</name>
    <name type="synonym">Odontella sinensis</name>
    <dbReference type="NCBI Taxonomy" id="1514140"/>
    <lineage>
        <taxon>Eukaryota</taxon>
        <taxon>Sar</taxon>
        <taxon>Stramenopiles</taxon>
        <taxon>Ochrophyta</taxon>
        <taxon>Bacillariophyta</taxon>
        <taxon>Mediophyceae</taxon>
        <taxon>Biddulphiophycidae</taxon>
        <taxon>Eupodiscales</taxon>
        <taxon>Parodontellaceae</taxon>
        <taxon>Trieres</taxon>
    </lineage>
</organism>
<proteinExistence type="inferred from homology"/>
<dbReference type="InterPro" id="IPR013926">
    <property type="entry name" value="CGI121/TPRKB"/>
</dbReference>
<sequence length="227" mass="24943">MALSAVSITLGLHPGHSLRVSIHKDVCDPYTISEQATSFGRTTKEGEDRATARDGRFAVMDARRILSLSHIAVAANSALLRIEKFKAKKRNQDGDLKKSFSRGIALETIVCASGTSHVGSALRDYAFQQDANESNKSSTGRSSKRFTLIAIGYDCPGEAEYASFLSNIGLDDGLSKEEMEIYFSRSRDDCELKDIMKAFKITKEEVEMEDSSLEKAVITKIASKFVV</sequence>
<dbReference type="InterPro" id="IPR036504">
    <property type="entry name" value="CGI121/TPRKB_sf"/>
</dbReference>
<name>A0A7S2A682_TRICV</name>
<protein>
    <submittedName>
        <fullName evidence="3">Uncharacterized protein</fullName>
    </submittedName>
</protein>
<evidence type="ECO:0000313" key="3">
    <source>
        <dbReference type="EMBL" id="CAD9358601.1"/>
    </source>
</evidence>
<dbReference type="Gene3D" id="3.30.2380.10">
    <property type="entry name" value="CGI121/TPRKB"/>
    <property type="match status" value="1"/>
</dbReference>
<dbReference type="Pfam" id="PF08617">
    <property type="entry name" value="CGI-121"/>
    <property type="match status" value="1"/>
</dbReference>
<keyword evidence="2" id="KW-0539">Nucleus</keyword>
<dbReference type="AlphaFoldDB" id="A0A7S2A682"/>
<dbReference type="EMBL" id="HBGO01033792">
    <property type="protein sequence ID" value="CAD9358601.1"/>
    <property type="molecule type" value="Transcribed_RNA"/>
</dbReference>
<reference evidence="3" key="1">
    <citation type="submission" date="2021-01" db="EMBL/GenBank/DDBJ databases">
        <authorList>
            <person name="Corre E."/>
            <person name="Pelletier E."/>
            <person name="Niang G."/>
            <person name="Scheremetjew M."/>
            <person name="Finn R."/>
            <person name="Kale V."/>
            <person name="Holt S."/>
            <person name="Cochrane G."/>
            <person name="Meng A."/>
            <person name="Brown T."/>
            <person name="Cohen L."/>
        </authorList>
    </citation>
    <scope>NUCLEOTIDE SEQUENCE</scope>
    <source>
        <strain evidence="3">Grunow 1884</strain>
    </source>
</reference>